<gene>
    <name evidence="5" type="ORF">K0U00_04790</name>
</gene>
<dbReference type="PANTHER" id="PTHR33204">
    <property type="entry name" value="TRANSCRIPTIONAL REGULATOR, MARR FAMILY"/>
    <property type="match status" value="1"/>
</dbReference>
<feature type="domain" description="HTH hxlR-type" evidence="4">
    <location>
        <begin position="11"/>
        <end position="109"/>
    </location>
</feature>
<evidence type="ECO:0000313" key="5">
    <source>
        <dbReference type="EMBL" id="MBW7453349.1"/>
    </source>
</evidence>
<organism evidence="5 6">
    <name type="scientific">Paenibacillus sepulcri</name>
    <dbReference type="NCBI Taxonomy" id="359917"/>
    <lineage>
        <taxon>Bacteria</taxon>
        <taxon>Bacillati</taxon>
        <taxon>Bacillota</taxon>
        <taxon>Bacilli</taxon>
        <taxon>Bacillales</taxon>
        <taxon>Paenibacillaceae</taxon>
        <taxon>Paenibacillus</taxon>
    </lineage>
</organism>
<evidence type="ECO:0000313" key="6">
    <source>
        <dbReference type="Proteomes" id="UP001519887"/>
    </source>
</evidence>
<keyword evidence="6" id="KW-1185">Reference proteome</keyword>
<dbReference type="EMBL" id="JAHZIK010000064">
    <property type="protein sequence ID" value="MBW7453349.1"/>
    <property type="molecule type" value="Genomic_DNA"/>
</dbReference>
<evidence type="ECO:0000256" key="2">
    <source>
        <dbReference type="ARBA" id="ARBA00023125"/>
    </source>
</evidence>
<accession>A0ABS7BXH4</accession>
<dbReference type="Gene3D" id="1.10.10.10">
    <property type="entry name" value="Winged helix-like DNA-binding domain superfamily/Winged helix DNA-binding domain"/>
    <property type="match status" value="1"/>
</dbReference>
<keyword evidence="1" id="KW-0805">Transcription regulation</keyword>
<dbReference type="InterPro" id="IPR036388">
    <property type="entry name" value="WH-like_DNA-bd_sf"/>
</dbReference>
<dbReference type="SUPFAM" id="SSF46785">
    <property type="entry name" value="Winged helix' DNA-binding domain"/>
    <property type="match status" value="1"/>
</dbReference>
<evidence type="ECO:0000259" key="4">
    <source>
        <dbReference type="PROSITE" id="PS51118"/>
    </source>
</evidence>
<sequence>MKSLKKDYYNLPVEATLEVIGGKWKTLILCHLTYGSKRTSELKKLMPDITQKMLTQQLRELEEDEIIIRTVYNQVPPKVVYELSEVGETLKSIIDQMCEWGEQYLNRKTLSSKDA</sequence>
<evidence type="ECO:0000256" key="1">
    <source>
        <dbReference type="ARBA" id="ARBA00023015"/>
    </source>
</evidence>
<comment type="caution">
    <text evidence="5">The sequence shown here is derived from an EMBL/GenBank/DDBJ whole genome shotgun (WGS) entry which is preliminary data.</text>
</comment>
<dbReference type="PROSITE" id="PS51118">
    <property type="entry name" value="HTH_HXLR"/>
    <property type="match status" value="1"/>
</dbReference>
<dbReference type="RefSeq" id="WP_210040039.1">
    <property type="nucleotide sequence ID" value="NZ_JBHLVU010000007.1"/>
</dbReference>
<dbReference type="InterPro" id="IPR036390">
    <property type="entry name" value="WH_DNA-bd_sf"/>
</dbReference>
<reference evidence="5 6" key="1">
    <citation type="submission" date="2021-07" db="EMBL/GenBank/DDBJ databases">
        <title>Paenibacillus radiodurans sp. nov., isolated from the southeastern edge of Tengger Desert.</title>
        <authorList>
            <person name="Zhang G."/>
        </authorList>
    </citation>
    <scope>NUCLEOTIDE SEQUENCE [LARGE SCALE GENOMIC DNA]</scope>
    <source>
        <strain evidence="5 6">CCM 7311</strain>
    </source>
</reference>
<evidence type="ECO:0000256" key="3">
    <source>
        <dbReference type="ARBA" id="ARBA00023163"/>
    </source>
</evidence>
<protein>
    <submittedName>
        <fullName evidence="5">Helix-turn-helix transcriptional regulator</fullName>
    </submittedName>
</protein>
<dbReference type="Pfam" id="PF01638">
    <property type="entry name" value="HxlR"/>
    <property type="match status" value="1"/>
</dbReference>
<proteinExistence type="predicted"/>
<dbReference type="InterPro" id="IPR002577">
    <property type="entry name" value="HTH_HxlR"/>
</dbReference>
<name>A0ABS7BXH4_9BACL</name>
<keyword evidence="3" id="KW-0804">Transcription</keyword>
<keyword evidence="2" id="KW-0238">DNA-binding</keyword>
<dbReference type="PANTHER" id="PTHR33204:SF29">
    <property type="entry name" value="TRANSCRIPTIONAL REGULATOR"/>
    <property type="match status" value="1"/>
</dbReference>
<dbReference type="Proteomes" id="UP001519887">
    <property type="component" value="Unassembled WGS sequence"/>
</dbReference>